<reference evidence="11" key="1">
    <citation type="journal article" date="2019" name="Int. J. Syst. Evol. Microbiol.">
        <title>The Global Catalogue of Microorganisms (GCM) 10K type strain sequencing project: providing services to taxonomists for standard genome sequencing and annotation.</title>
        <authorList>
            <consortium name="The Broad Institute Genomics Platform"/>
            <consortium name="The Broad Institute Genome Sequencing Center for Infectious Disease"/>
            <person name="Wu L."/>
            <person name="Ma J."/>
        </authorList>
    </citation>
    <scope>NUCLEOTIDE SEQUENCE [LARGE SCALE GENOMIC DNA]</scope>
    <source>
        <strain evidence="11">JCM 10083</strain>
    </source>
</reference>
<protein>
    <recommendedName>
        <fullName evidence="7">D-amino-acid oxidase</fullName>
        <ecNumber evidence="6">1.4.3.3</ecNumber>
    </recommendedName>
</protein>
<evidence type="ECO:0000256" key="5">
    <source>
        <dbReference type="ARBA" id="ARBA00023002"/>
    </source>
</evidence>
<evidence type="ECO:0000256" key="7">
    <source>
        <dbReference type="ARBA" id="ARBA00039751"/>
    </source>
</evidence>
<organism evidence="10 11">
    <name type="scientific">Streptosporangium amethystogenes subsp. fukuiense</name>
    <dbReference type="NCBI Taxonomy" id="698418"/>
    <lineage>
        <taxon>Bacteria</taxon>
        <taxon>Bacillati</taxon>
        <taxon>Actinomycetota</taxon>
        <taxon>Actinomycetes</taxon>
        <taxon>Streptosporangiales</taxon>
        <taxon>Streptosporangiaceae</taxon>
        <taxon>Streptosporangium</taxon>
    </lineage>
</organism>
<dbReference type="EC" id="1.4.3.3" evidence="6"/>
<dbReference type="PANTHER" id="PTHR11530:SF11">
    <property type="entry name" value="D-ASPARTATE OXIDASE"/>
    <property type="match status" value="1"/>
</dbReference>
<dbReference type="SUPFAM" id="SSF51971">
    <property type="entry name" value="Nucleotide-binding domain"/>
    <property type="match status" value="1"/>
</dbReference>
<evidence type="ECO:0000259" key="9">
    <source>
        <dbReference type="Pfam" id="PF01266"/>
    </source>
</evidence>
<evidence type="ECO:0000256" key="3">
    <source>
        <dbReference type="ARBA" id="ARBA00022630"/>
    </source>
</evidence>
<dbReference type="Gene3D" id="3.30.9.10">
    <property type="entry name" value="D-Amino Acid Oxidase, subunit A, domain 2"/>
    <property type="match status" value="1"/>
</dbReference>
<name>A0ABW2TDD6_9ACTN</name>
<dbReference type="RefSeq" id="WP_343974385.1">
    <property type="nucleotide sequence ID" value="NZ_BAAAGK010000120.1"/>
</dbReference>
<dbReference type="PIRSF" id="PIRSF000189">
    <property type="entry name" value="D-aa_oxidase"/>
    <property type="match status" value="1"/>
</dbReference>
<sequence length="319" mass="34390">MKITVVGAGVIGLTTALRLKETGAEISIIASELPRQTSSAVAAALWGPFRAGPTGDVARWSSHSLRVFRHLAEHVPAAGVRISSGIQAARRTVSPPAWHELLNELAEWTPCAAQDMPQGFVMGWRYSTPMIEMPTYLSYLENLLSATGTKIEQATLTSLEEAGRPDLVVNCSGYGAAELAVDPLLHAVRGDHLVVENPGITDFFSEDRESSDRLTAIYPHKKTVILSGTAIDGVRDRTPDSAIGKAILARCREIDPRLGDAFIVDHQVGIRPVRPTVRLEIDRLANNVPCVHNYGHGGAGVTLSWGCAEDVLRIAQPLL</sequence>
<dbReference type="Proteomes" id="UP001596514">
    <property type="component" value="Unassembled WGS sequence"/>
</dbReference>
<keyword evidence="5 10" id="KW-0560">Oxidoreductase</keyword>
<comment type="cofactor">
    <cofactor evidence="1">
        <name>FAD</name>
        <dbReference type="ChEBI" id="CHEBI:57692"/>
    </cofactor>
</comment>
<dbReference type="PANTHER" id="PTHR11530">
    <property type="entry name" value="D-AMINO ACID OXIDASE"/>
    <property type="match status" value="1"/>
</dbReference>
<gene>
    <name evidence="10" type="ORF">ACFQVD_41925</name>
</gene>
<dbReference type="InterPro" id="IPR023209">
    <property type="entry name" value="DAO"/>
</dbReference>
<keyword evidence="11" id="KW-1185">Reference proteome</keyword>
<feature type="domain" description="FAD dependent oxidoreductase" evidence="9">
    <location>
        <begin position="3"/>
        <end position="310"/>
    </location>
</feature>
<evidence type="ECO:0000256" key="4">
    <source>
        <dbReference type="ARBA" id="ARBA00022827"/>
    </source>
</evidence>
<keyword evidence="3" id="KW-0285">Flavoprotein</keyword>
<dbReference type="SUPFAM" id="SSF54373">
    <property type="entry name" value="FAD-linked reductases, C-terminal domain"/>
    <property type="match status" value="1"/>
</dbReference>
<keyword evidence="4" id="KW-0274">FAD</keyword>
<evidence type="ECO:0000256" key="8">
    <source>
        <dbReference type="ARBA" id="ARBA00049547"/>
    </source>
</evidence>
<evidence type="ECO:0000313" key="10">
    <source>
        <dbReference type="EMBL" id="MFC7606675.1"/>
    </source>
</evidence>
<accession>A0ABW2TDD6</accession>
<dbReference type="InterPro" id="IPR006076">
    <property type="entry name" value="FAD-dep_OxRdtase"/>
</dbReference>
<comment type="catalytic activity">
    <reaction evidence="8">
        <text>a D-alpha-amino acid + O2 + H2O = a 2-oxocarboxylate + H2O2 + NH4(+)</text>
        <dbReference type="Rhea" id="RHEA:21816"/>
        <dbReference type="ChEBI" id="CHEBI:15377"/>
        <dbReference type="ChEBI" id="CHEBI:15379"/>
        <dbReference type="ChEBI" id="CHEBI:16240"/>
        <dbReference type="ChEBI" id="CHEBI:28938"/>
        <dbReference type="ChEBI" id="CHEBI:35179"/>
        <dbReference type="ChEBI" id="CHEBI:59871"/>
        <dbReference type="EC" id="1.4.3.3"/>
    </reaction>
    <physiologicalReaction direction="left-to-right" evidence="8">
        <dbReference type="Rhea" id="RHEA:21817"/>
    </physiologicalReaction>
</comment>
<evidence type="ECO:0000313" key="11">
    <source>
        <dbReference type="Proteomes" id="UP001596514"/>
    </source>
</evidence>
<proteinExistence type="inferred from homology"/>
<evidence type="ECO:0000256" key="1">
    <source>
        <dbReference type="ARBA" id="ARBA00001974"/>
    </source>
</evidence>
<dbReference type="EMBL" id="JBHTEE010000001">
    <property type="protein sequence ID" value="MFC7606675.1"/>
    <property type="molecule type" value="Genomic_DNA"/>
</dbReference>
<dbReference type="Gene3D" id="3.40.50.720">
    <property type="entry name" value="NAD(P)-binding Rossmann-like Domain"/>
    <property type="match status" value="1"/>
</dbReference>
<evidence type="ECO:0000256" key="2">
    <source>
        <dbReference type="ARBA" id="ARBA00006730"/>
    </source>
</evidence>
<comment type="caution">
    <text evidence="10">The sequence shown here is derived from an EMBL/GenBank/DDBJ whole genome shotgun (WGS) entry which is preliminary data.</text>
</comment>
<evidence type="ECO:0000256" key="6">
    <source>
        <dbReference type="ARBA" id="ARBA00039101"/>
    </source>
</evidence>
<dbReference type="GO" id="GO:0016491">
    <property type="term" value="F:oxidoreductase activity"/>
    <property type="evidence" value="ECO:0007669"/>
    <property type="project" value="UniProtKB-KW"/>
</dbReference>
<dbReference type="Pfam" id="PF01266">
    <property type="entry name" value="DAO"/>
    <property type="match status" value="1"/>
</dbReference>
<comment type="similarity">
    <text evidence="2">Belongs to the DAMOX/DASOX family.</text>
</comment>